<dbReference type="EMBL" id="LT629802">
    <property type="protein sequence ID" value="SDU91787.1"/>
    <property type="molecule type" value="Genomic_DNA"/>
</dbReference>
<evidence type="ECO:0000313" key="2">
    <source>
        <dbReference type="Proteomes" id="UP000198600"/>
    </source>
</evidence>
<dbReference type="OrthoDB" id="5828847at2"/>
<evidence type="ECO:0008006" key="3">
    <source>
        <dbReference type="Google" id="ProtNLM"/>
    </source>
</evidence>
<dbReference type="STRING" id="46679.SAMN05216202_1595"/>
<sequence>MDTTTPTLETLFDQLGLDSSQEGIERFTAEHRLPDGVKLIEAPFWSEQQANFLKEQMQIDAEWAPVVDDLNALLHDSPKP</sequence>
<dbReference type="Pfam" id="PF10982">
    <property type="entry name" value="DUF2789"/>
    <property type="match status" value="1"/>
</dbReference>
<dbReference type="InterPro" id="IPR038086">
    <property type="entry name" value="DUF2789_sf"/>
</dbReference>
<dbReference type="AlphaFoldDB" id="A0A1H2MEV2"/>
<keyword evidence="2" id="KW-1185">Reference proteome</keyword>
<dbReference type="Proteomes" id="UP000198600">
    <property type="component" value="Chromosome I"/>
</dbReference>
<protein>
    <recommendedName>
        <fullName evidence="3">DUF2789 domain-containing protein</fullName>
    </recommendedName>
</protein>
<name>A0A1H2MEV2_9PSED</name>
<evidence type="ECO:0000313" key="1">
    <source>
        <dbReference type="EMBL" id="SDU91787.1"/>
    </source>
</evidence>
<dbReference type="InterPro" id="IPR021250">
    <property type="entry name" value="DUF2789"/>
</dbReference>
<dbReference type="Gene3D" id="1.10.10.1130">
    <property type="entry name" value="Uncharacterised protein PF10982, DUF2789"/>
    <property type="match status" value="1"/>
</dbReference>
<reference evidence="2" key="1">
    <citation type="submission" date="2016-10" db="EMBL/GenBank/DDBJ databases">
        <authorList>
            <person name="Varghese N."/>
            <person name="Submissions S."/>
        </authorList>
    </citation>
    <scope>NUCLEOTIDE SEQUENCE [LARGE SCALE GENOMIC DNA]</scope>
    <source>
        <strain evidence="2">LMG 2223</strain>
    </source>
</reference>
<accession>A0A1H2MEV2</accession>
<gene>
    <name evidence="1" type="ORF">SAMN05216202_1595</name>
</gene>
<organism evidence="1 2">
    <name type="scientific">Pseudomonas mucidolens</name>
    <dbReference type="NCBI Taxonomy" id="46679"/>
    <lineage>
        <taxon>Bacteria</taxon>
        <taxon>Pseudomonadati</taxon>
        <taxon>Pseudomonadota</taxon>
        <taxon>Gammaproteobacteria</taxon>
        <taxon>Pseudomonadales</taxon>
        <taxon>Pseudomonadaceae</taxon>
        <taxon>Pseudomonas</taxon>
    </lineage>
</organism>
<dbReference type="RefSeq" id="WP_084377968.1">
    <property type="nucleotide sequence ID" value="NZ_LS483433.1"/>
</dbReference>
<proteinExistence type="predicted"/>